<comment type="caution">
    <text evidence="1">The sequence shown here is derived from an EMBL/GenBank/DDBJ whole genome shotgun (WGS) entry which is preliminary data.</text>
</comment>
<dbReference type="RefSeq" id="WP_184435778.1">
    <property type="nucleotide sequence ID" value="NZ_JACIGI010000019.1"/>
</dbReference>
<protein>
    <submittedName>
        <fullName evidence="1">Uncharacterized protein</fullName>
    </submittedName>
</protein>
<name>A0A7W6WLR4_9PROT</name>
<dbReference type="EMBL" id="JACIGI010000019">
    <property type="protein sequence ID" value="MBB4286697.1"/>
    <property type="molecule type" value="Genomic_DNA"/>
</dbReference>
<evidence type="ECO:0000313" key="2">
    <source>
        <dbReference type="Proteomes" id="UP000555728"/>
    </source>
</evidence>
<accession>A0A7W6WLR4</accession>
<dbReference type="Proteomes" id="UP000555728">
    <property type="component" value="Unassembled WGS sequence"/>
</dbReference>
<keyword evidence="2" id="KW-1185">Reference proteome</keyword>
<gene>
    <name evidence="1" type="ORF">GGD88_002432</name>
</gene>
<reference evidence="1 2" key="1">
    <citation type="submission" date="2020-08" db="EMBL/GenBank/DDBJ databases">
        <title>Genome sequencing of Purple Non-Sulfur Bacteria from various extreme environments.</title>
        <authorList>
            <person name="Mayer M."/>
        </authorList>
    </citation>
    <scope>NUCLEOTIDE SEQUENCE [LARGE SCALE GENOMIC DNA]</scope>
    <source>
        <strain evidence="1 2">JA135</strain>
    </source>
</reference>
<proteinExistence type="predicted"/>
<evidence type="ECO:0000313" key="1">
    <source>
        <dbReference type="EMBL" id="MBB4286697.1"/>
    </source>
</evidence>
<sequence length="49" mass="5601">MLRFLVFFRYGMTCRSPHIDDHVDSEQQAFKRRVLDAMASAAGTPKPAM</sequence>
<dbReference type="AlphaFoldDB" id="A0A7W6WLR4"/>
<organism evidence="1 2">
    <name type="scientific">Roseospira goensis</name>
    <dbReference type="NCBI Taxonomy" id="391922"/>
    <lineage>
        <taxon>Bacteria</taxon>
        <taxon>Pseudomonadati</taxon>
        <taxon>Pseudomonadota</taxon>
        <taxon>Alphaproteobacteria</taxon>
        <taxon>Rhodospirillales</taxon>
        <taxon>Rhodospirillaceae</taxon>
        <taxon>Roseospira</taxon>
    </lineage>
</organism>